<dbReference type="AlphaFoldDB" id="A0A198A3C5"/>
<dbReference type="Pfam" id="PF00893">
    <property type="entry name" value="Multi_Drug_Res"/>
    <property type="match status" value="1"/>
</dbReference>
<keyword evidence="5 8" id="KW-1133">Transmembrane helix</keyword>
<evidence type="ECO:0000256" key="2">
    <source>
        <dbReference type="ARBA" id="ARBA00022448"/>
    </source>
</evidence>
<feature type="transmembrane region" description="Helical" evidence="8">
    <location>
        <begin position="27"/>
        <end position="47"/>
    </location>
</feature>
<keyword evidence="3" id="KW-1003">Cell membrane</keyword>
<reference evidence="9 10" key="1">
    <citation type="submission" date="2016-05" db="EMBL/GenBank/DDBJ databases">
        <title>Paenibacillus sp. 1ZS3-15 nov., isolated from the rhizosphere soil.</title>
        <authorList>
            <person name="Zhang X.X."/>
            <person name="Zhang J."/>
        </authorList>
    </citation>
    <scope>NUCLEOTIDE SEQUENCE [LARGE SCALE GENOMIC DNA]</scope>
    <source>
        <strain evidence="9 10">1ZS3-15</strain>
    </source>
</reference>
<dbReference type="SUPFAM" id="SSF103481">
    <property type="entry name" value="Multidrug resistance efflux transporter EmrE"/>
    <property type="match status" value="1"/>
</dbReference>
<evidence type="ECO:0000256" key="1">
    <source>
        <dbReference type="ARBA" id="ARBA00004651"/>
    </source>
</evidence>
<gene>
    <name evidence="9" type="ORF">A8708_13815</name>
</gene>
<comment type="caution">
    <text evidence="9">The sequence shown here is derived from an EMBL/GenBank/DDBJ whole genome shotgun (WGS) entry which is preliminary data.</text>
</comment>
<keyword evidence="6 8" id="KW-0472">Membrane</keyword>
<dbReference type="PANTHER" id="PTHR30561:SF0">
    <property type="entry name" value="GUANIDINIUM EXPORTER"/>
    <property type="match status" value="1"/>
</dbReference>
<comment type="subcellular location">
    <subcellularLocation>
        <location evidence="1 7">Cell membrane</location>
        <topology evidence="1 7">Multi-pass membrane protein</topology>
    </subcellularLocation>
</comment>
<name>A0A198A3C5_9BACL</name>
<feature type="transmembrane region" description="Helical" evidence="8">
    <location>
        <begin position="84"/>
        <end position="103"/>
    </location>
</feature>
<evidence type="ECO:0000256" key="6">
    <source>
        <dbReference type="ARBA" id="ARBA00023136"/>
    </source>
</evidence>
<dbReference type="InterPro" id="IPR000390">
    <property type="entry name" value="Small_drug/metabolite_transptr"/>
</dbReference>
<accession>A0A198A3C5</accession>
<dbReference type="Gene3D" id="1.10.3730.20">
    <property type="match status" value="1"/>
</dbReference>
<evidence type="ECO:0008006" key="11">
    <source>
        <dbReference type="Google" id="ProtNLM"/>
    </source>
</evidence>
<dbReference type="FunFam" id="1.10.3730.20:FF:000001">
    <property type="entry name" value="Quaternary ammonium compound resistance transporter SugE"/>
    <property type="match status" value="1"/>
</dbReference>
<evidence type="ECO:0000313" key="9">
    <source>
        <dbReference type="EMBL" id="OAS15493.1"/>
    </source>
</evidence>
<evidence type="ECO:0000256" key="5">
    <source>
        <dbReference type="ARBA" id="ARBA00022989"/>
    </source>
</evidence>
<evidence type="ECO:0000313" key="10">
    <source>
        <dbReference type="Proteomes" id="UP000078454"/>
    </source>
</evidence>
<dbReference type="InterPro" id="IPR045324">
    <property type="entry name" value="Small_multidrug_res"/>
</dbReference>
<keyword evidence="10" id="KW-1185">Reference proteome</keyword>
<evidence type="ECO:0000256" key="8">
    <source>
        <dbReference type="SAM" id="Phobius"/>
    </source>
</evidence>
<dbReference type="EMBL" id="LYPB01000082">
    <property type="protein sequence ID" value="OAS15493.1"/>
    <property type="molecule type" value="Genomic_DNA"/>
</dbReference>
<feature type="transmembrane region" description="Helical" evidence="8">
    <location>
        <begin position="59"/>
        <end position="78"/>
    </location>
</feature>
<dbReference type="STRING" id="1850517.A8708_13815"/>
<evidence type="ECO:0000256" key="4">
    <source>
        <dbReference type="ARBA" id="ARBA00022692"/>
    </source>
</evidence>
<proteinExistence type="inferred from homology"/>
<dbReference type="OrthoDB" id="21828at2"/>
<dbReference type="NCBIfam" id="NF008512">
    <property type="entry name" value="PRK11431.1"/>
    <property type="match status" value="1"/>
</dbReference>
<keyword evidence="4 7" id="KW-0812">Transmembrane</keyword>
<organism evidence="9 10">
    <name type="scientific">Paenibacillus oryzisoli</name>
    <dbReference type="NCBI Taxonomy" id="1850517"/>
    <lineage>
        <taxon>Bacteria</taxon>
        <taxon>Bacillati</taxon>
        <taxon>Bacillota</taxon>
        <taxon>Bacilli</taxon>
        <taxon>Bacillales</taxon>
        <taxon>Paenibacillaceae</taxon>
        <taxon>Paenibacillus</taxon>
    </lineage>
</organism>
<dbReference type="GO" id="GO:0005886">
    <property type="term" value="C:plasma membrane"/>
    <property type="evidence" value="ECO:0007669"/>
    <property type="project" value="UniProtKB-SubCell"/>
</dbReference>
<dbReference type="PANTHER" id="PTHR30561">
    <property type="entry name" value="SMR FAMILY PROTON-DEPENDENT DRUG EFFLUX TRANSPORTER SUGE"/>
    <property type="match status" value="1"/>
</dbReference>
<protein>
    <recommendedName>
        <fullName evidence="11">Molecular chaperone</fullName>
    </recommendedName>
</protein>
<sequence>MAWLFLAIAGVFEVVWAISLKFSNGFTRLVPSIVTILGMIVSFYFLAVATKTLPIGTAYAAWTGIGAVGAIIIGTLFLDEPISLTRILFMVLILVGVLGLKFTSGH</sequence>
<keyword evidence="2" id="KW-0813">Transport</keyword>
<evidence type="ECO:0000256" key="3">
    <source>
        <dbReference type="ARBA" id="ARBA00022475"/>
    </source>
</evidence>
<dbReference type="RefSeq" id="WP_068668009.1">
    <property type="nucleotide sequence ID" value="NZ_LYPB01000082.1"/>
</dbReference>
<dbReference type="Proteomes" id="UP000078454">
    <property type="component" value="Unassembled WGS sequence"/>
</dbReference>
<dbReference type="GO" id="GO:0022857">
    <property type="term" value="F:transmembrane transporter activity"/>
    <property type="evidence" value="ECO:0007669"/>
    <property type="project" value="InterPro"/>
</dbReference>
<dbReference type="InterPro" id="IPR037185">
    <property type="entry name" value="EmrE-like"/>
</dbReference>
<evidence type="ECO:0000256" key="7">
    <source>
        <dbReference type="RuleBase" id="RU003942"/>
    </source>
</evidence>
<comment type="similarity">
    <text evidence="7">Belongs to the drug/metabolite transporter (DMT) superfamily. Small multidrug resistance (SMR) (TC 2.A.7.1) family.</text>
</comment>